<evidence type="ECO:0000313" key="3">
    <source>
        <dbReference type="EMBL" id="MXP13451.1"/>
    </source>
</evidence>
<dbReference type="InterPro" id="IPR050904">
    <property type="entry name" value="Adhesion/Biosynth-related"/>
</dbReference>
<accession>A0A6L7GFL4</accession>
<dbReference type="SMART" id="SM00554">
    <property type="entry name" value="FAS1"/>
    <property type="match status" value="1"/>
</dbReference>
<evidence type="ECO:0000256" key="1">
    <source>
        <dbReference type="SAM" id="SignalP"/>
    </source>
</evidence>
<proteinExistence type="predicted"/>
<dbReference type="Pfam" id="PF02469">
    <property type="entry name" value="Fasciclin"/>
    <property type="match status" value="1"/>
</dbReference>
<evidence type="ECO:0000259" key="2">
    <source>
        <dbReference type="PROSITE" id="PS50213"/>
    </source>
</evidence>
<feature type="domain" description="FAS1" evidence="2">
    <location>
        <begin position="39"/>
        <end position="182"/>
    </location>
</feature>
<sequence length="189" mass="19169">MMRLKPILTAIACVGMVPLAACNDQAAETGEAEAEAVSNETLAANITGLEGHSTLAGAITNTGLSTLLDGTSDYTILAPDDAAFAKLGDAGKTLMENDQKAVMVAVLRDHLIPGELTVDAIRTAIADKGGPVTMRTMGSNSVTFSQEGDRVMVKGSDGSAATIIEPAITAANGSLIKVDAVLVKSGPNG</sequence>
<dbReference type="OrthoDB" id="7507228at2"/>
<protein>
    <recommendedName>
        <fullName evidence="2">FAS1 domain-containing protein</fullName>
    </recommendedName>
</protein>
<dbReference type="PROSITE" id="PS50213">
    <property type="entry name" value="FAS1"/>
    <property type="match status" value="1"/>
</dbReference>
<dbReference type="RefSeq" id="WP_160599646.1">
    <property type="nucleotide sequence ID" value="NZ_WTYU01000001.1"/>
</dbReference>
<dbReference type="InterPro" id="IPR000782">
    <property type="entry name" value="FAS1_domain"/>
</dbReference>
<organism evidence="3 4">
    <name type="scientific">Allopontixanthobacter confluentis</name>
    <dbReference type="NCBI Taxonomy" id="1849021"/>
    <lineage>
        <taxon>Bacteria</taxon>
        <taxon>Pseudomonadati</taxon>
        <taxon>Pseudomonadota</taxon>
        <taxon>Alphaproteobacteria</taxon>
        <taxon>Sphingomonadales</taxon>
        <taxon>Erythrobacteraceae</taxon>
        <taxon>Allopontixanthobacter</taxon>
    </lineage>
</organism>
<dbReference type="EMBL" id="WTYU01000001">
    <property type="protein sequence ID" value="MXP13451.1"/>
    <property type="molecule type" value="Genomic_DNA"/>
</dbReference>
<evidence type="ECO:0000313" key="4">
    <source>
        <dbReference type="Proteomes" id="UP000473531"/>
    </source>
</evidence>
<name>A0A6L7GFL4_9SPHN</name>
<feature type="signal peptide" evidence="1">
    <location>
        <begin position="1"/>
        <end position="26"/>
    </location>
</feature>
<dbReference type="InterPro" id="IPR036378">
    <property type="entry name" value="FAS1_dom_sf"/>
</dbReference>
<feature type="chain" id="PRO_5026728795" description="FAS1 domain-containing protein" evidence="1">
    <location>
        <begin position="27"/>
        <end position="189"/>
    </location>
</feature>
<dbReference type="SUPFAM" id="SSF82153">
    <property type="entry name" value="FAS1 domain"/>
    <property type="match status" value="1"/>
</dbReference>
<keyword evidence="1" id="KW-0732">Signal</keyword>
<reference evidence="3 4" key="1">
    <citation type="submission" date="2019-12" db="EMBL/GenBank/DDBJ databases">
        <title>Genomic-based taxomic classification of the family Erythrobacteraceae.</title>
        <authorList>
            <person name="Xu L."/>
        </authorList>
    </citation>
    <scope>NUCLEOTIDE SEQUENCE [LARGE SCALE GENOMIC DNA]</scope>
    <source>
        <strain evidence="3 4">KCTC 52259</strain>
    </source>
</reference>
<dbReference type="Proteomes" id="UP000473531">
    <property type="component" value="Unassembled WGS sequence"/>
</dbReference>
<keyword evidence="4" id="KW-1185">Reference proteome</keyword>
<gene>
    <name evidence="3" type="ORF">GRI44_01610</name>
</gene>
<comment type="caution">
    <text evidence="3">The sequence shown here is derived from an EMBL/GenBank/DDBJ whole genome shotgun (WGS) entry which is preliminary data.</text>
</comment>
<dbReference type="Gene3D" id="2.30.180.10">
    <property type="entry name" value="FAS1 domain"/>
    <property type="match status" value="1"/>
</dbReference>
<dbReference type="AlphaFoldDB" id="A0A6L7GFL4"/>
<dbReference type="PANTHER" id="PTHR10900">
    <property type="entry name" value="PERIOSTIN-RELATED"/>
    <property type="match status" value="1"/>
</dbReference>